<organism evidence="1 2">
    <name type="scientific">Coccomyxa viridis</name>
    <dbReference type="NCBI Taxonomy" id="1274662"/>
    <lineage>
        <taxon>Eukaryota</taxon>
        <taxon>Viridiplantae</taxon>
        <taxon>Chlorophyta</taxon>
        <taxon>core chlorophytes</taxon>
        <taxon>Trebouxiophyceae</taxon>
        <taxon>Trebouxiophyceae incertae sedis</taxon>
        <taxon>Coccomyxaceae</taxon>
        <taxon>Coccomyxa</taxon>
    </lineage>
</organism>
<gene>
    <name evidence="1" type="primary">g8621</name>
    <name evidence="1" type="ORF">VP750_LOCUS7745</name>
</gene>
<comment type="caution">
    <text evidence="1">The sequence shown here is derived from an EMBL/GenBank/DDBJ whole genome shotgun (WGS) entry which is preliminary data.</text>
</comment>
<evidence type="ECO:0000313" key="2">
    <source>
        <dbReference type="Proteomes" id="UP001497392"/>
    </source>
</evidence>
<protein>
    <submittedName>
        <fullName evidence="1">G8621 protein</fullName>
    </submittedName>
</protein>
<proteinExistence type="predicted"/>
<reference evidence="1 2" key="1">
    <citation type="submission" date="2024-06" db="EMBL/GenBank/DDBJ databases">
        <authorList>
            <person name="Kraege A."/>
            <person name="Thomma B."/>
        </authorList>
    </citation>
    <scope>NUCLEOTIDE SEQUENCE [LARGE SCALE GENOMIC DNA]</scope>
</reference>
<dbReference type="Proteomes" id="UP001497392">
    <property type="component" value="Unassembled WGS sequence"/>
</dbReference>
<dbReference type="EMBL" id="CAXHTA020000015">
    <property type="protein sequence ID" value="CAL5225839.1"/>
    <property type="molecule type" value="Genomic_DNA"/>
</dbReference>
<name>A0ABP1G0X6_9CHLO</name>
<keyword evidence="2" id="KW-1185">Reference proteome</keyword>
<sequence length="168" mass="18175">MLVATSLSQVHSRCTQKHVSPVWHFETAENPYDSASDSNSDCEDQYLLPELPGIYLAEIGPSRSPTARYDLCGSAMDVSTTPIGIGNILGWDKSTAEIAFYERPDPGTRKLVLVGAYPVIGGFAQLNLDQLAGKGKTSSNPMYIVPGGGLTLLKLLRLSWPHTRELPG</sequence>
<accession>A0ABP1G0X6</accession>
<evidence type="ECO:0000313" key="1">
    <source>
        <dbReference type="EMBL" id="CAL5225839.1"/>
    </source>
</evidence>